<evidence type="ECO:0000256" key="1">
    <source>
        <dbReference type="RuleBase" id="RU369025"/>
    </source>
</evidence>
<comment type="caution">
    <text evidence="3">The sequence shown here is derived from an EMBL/GenBank/DDBJ whole genome shotgun (WGS) entry which is preliminary data.</text>
</comment>
<evidence type="ECO:0000313" key="3">
    <source>
        <dbReference type="EMBL" id="MET3528369.1"/>
    </source>
</evidence>
<comment type="function">
    <text evidence="1">Mechanosensitive channel that participates in the regulation of osmotic pressure changes within the cell, opening in response to stretch forces in the membrane lipid bilayer, without the need for other proteins. Contributes to normal resistance to hypoosmotic shock. Forms an ion channel of 1.0 nanosiemens conductance with a slight preference for anions.</text>
</comment>
<keyword evidence="1" id="KW-0472">Membrane</keyword>
<keyword evidence="3" id="KW-0282">Flagellum</keyword>
<dbReference type="Proteomes" id="UP001549110">
    <property type="component" value="Unassembled WGS sequence"/>
</dbReference>
<feature type="compositionally biased region" description="Pro residues" evidence="2">
    <location>
        <begin position="421"/>
        <end position="430"/>
    </location>
</feature>
<dbReference type="PANTHER" id="PTHR30221:SF1">
    <property type="entry name" value="SMALL-CONDUCTANCE MECHANOSENSITIVE CHANNEL"/>
    <property type="match status" value="1"/>
</dbReference>
<keyword evidence="1" id="KW-1133">Transmembrane helix</keyword>
<dbReference type="EMBL" id="JBEPLU010000003">
    <property type="protein sequence ID" value="MET3528369.1"/>
    <property type="molecule type" value="Genomic_DNA"/>
</dbReference>
<organism evidence="3 4">
    <name type="scientific">Phenylobacterium koreense</name>
    <dbReference type="NCBI Taxonomy" id="266125"/>
    <lineage>
        <taxon>Bacteria</taxon>
        <taxon>Pseudomonadati</taxon>
        <taxon>Pseudomonadota</taxon>
        <taxon>Alphaproteobacteria</taxon>
        <taxon>Caulobacterales</taxon>
        <taxon>Caulobacteraceae</taxon>
        <taxon>Phenylobacterium</taxon>
    </lineage>
</organism>
<comment type="subunit">
    <text evidence="1">Homoheptamer.</text>
</comment>
<feature type="transmembrane region" description="Helical" evidence="1">
    <location>
        <begin position="14"/>
        <end position="32"/>
    </location>
</feature>
<dbReference type="PANTHER" id="PTHR30221">
    <property type="entry name" value="SMALL-CONDUCTANCE MECHANOSENSITIVE CHANNEL"/>
    <property type="match status" value="1"/>
</dbReference>
<dbReference type="Gene3D" id="1.10.287.1260">
    <property type="match status" value="1"/>
</dbReference>
<gene>
    <name evidence="3" type="ORF">ABID41_003508</name>
</gene>
<reference evidence="3 4" key="1">
    <citation type="submission" date="2024-06" db="EMBL/GenBank/DDBJ databases">
        <title>Genomic Encyclopedia of Type Strains, Phase IV (KMG-IV): sequencing the most valuable type-strain genomes for metagenomic binning, comparative biology and taxonomic classification.</title>
        <authorList>
            <person name="Goeker M."/>
        </authorList>
    </citation>
    <scope>NUCLEOTIDE SEQUENCE [LARGE SCALE GENOMIC DNA]</scope>
    <source>
        <strain evidence="3 4">DSM 17809</strain>
    </source>
</reference>
<proteinExistence type="inferred from homology"/>
<keyword evidence="1" id="KW-1003">Cell membrane</keyword>
<feature type="transmembrane region" description="Helical" evidence="1">
    <location>
        <begin position="274"/>
        <end position="300"/>
    </location>
</feature>
<feature type="transmembrane region" description="Helical" evidence="1">
    <location>
        <begin position="69"/>
        <end position="90"/>
    </location>
</feature>
<feature type="transmembrane region" description="Helical" evidence="1">
    <location>
        <begin position="368"/>
        <end position="390"/>
    </location>
</feature>
<comment type="caution">
    <text evidence="1">Lacks conserved residue(s) required for the propagation of feature annotation.</text>
</comment>
<feature type="transmembrane region" description="Helical" evidence="1">
    <location>
        <begin position="102"/>
        <end position="123"/>
    </location>
</feature>
<feature type="transmembrane region" description="Helical" evidence="1">
    <location>
        <begin position="160"/>
        <end position="178"/>
    </location>
</feature>
<protein>
    <recommendedName>
        <fullName evidence="1">Small-conductance mechanosensitive channel</fullName>
    </recommendedName>
</protein>
<name>A0ABV2EMT1_9CAUL</name>
<evidence type="ECO:0000256" key="2">
    <source>
        <dbReference type="SAM" id="MobiDB-lite"/>
    </source>
</evidence>
<keyword evidence="1" id="KW-0406">Ion transport</keyword>
<dbReference type="Pfam" id="PF05552">
    <property type="entry name" value="MS_channel_1st_1"/>
    <property type="match status" value="2"/>
</dbReference>
<feature type="transmembrane region" description="Helical" evidence="1">
    <location>
        <begin position="306"/>
        <end position="328"/>
    </location>
</feature>
<keyword evidence="3" id="KW-0969">Cilium</keyword>
<keyword evidence="1" id="KW-0813">Transport</keyword>
<dbReference type="RefSeq" id="WP_354298294.1">
    <property type="nucleotide sequence ID" value="NZ_JBEPLU010000003.1"/>
</dbReference>
<comment type="similarity">
    <text evidence="1">Belongs to the MscS (TC 1.A.23) family.</text>
</comment>
<comment type="subcellular location">
    <subcellularLocation>
        <location evidence="1">Cell inner membrane</location>
        <topology evidence="1">Multi-pass membrane protein</topology>
    </subcellularLocation>
</comment>
<dbReference type="NCBIfam" id="NF033912">
    <property type="entry name" value="msc"/>
    <property type="match status" value="1"/>
</dbReference>
<dbReference type="InterPro" id="IPR045275">
    <property type="entry name" value="MscS_archaea/bacteria_type"/>
</dbReference>
<sequence>MYDYDRTNIVLMEWGPRLLAAVAILIVAHFVGKAVQWGLAKLIDRFPGAARHNAGVPPKQSIGYQLGQLGYWLVLLIGLVAALGVIGLQGVVTPLNTLTTGFLTFVPNVVGAAVIFFVGMLLATIAKRVVEVALGAARVDAWLEKAGLSRTTGASGLSKAAGTLVFVLILIPATIAALEQLGIAAISDPAVQVLSAVLAAIPRIVAALIVLALAFFIGRWVASLIEQLLPSLGFDRMFRGITGRAEPLTPPEELTGEAPAAPTTVSPSKVVGQLALAAIVLFSAVEAARLLEFVAIASMLEQILQLAAHVLFGGVIITAGVLVGNFLARLIDSSTGGADSFASVIVRWATIALATAMGLRFMGIADEIVILAFGLILGSAAVAAALAFGIGGRETAHRLLERWTAPLQGGGPRPPPRPRRPPPTPPPPAI</sequence>
<keyword evidence="1" id="KW-0407">Ion channel</keyword>
<keyword evidence="3" id="KW-0966">Cell projection</keyword>
<feature type="transmembrane region" description="Helical" evidence="1">
    <location>
        <begin position="340"/>
        <end position="362"/>
    </location>
</feature>
<keyword evidence="1" id="KW-0812">Transmembrane</keyword>
<accession>A0ABV2EMT1</accession>
<keyword evidence="1" id="KW-0997">Cell inner membrane</keyword>
<feature type="transmembrane region" description="Helical" evidence="1">
    <location>
        <begin position="190"/>
        <end position="217"/>
    </location>
</feature>
<keyword evidence="4" id="KW-1185">Reference proteome</keyword>
<evidence type="ECO:0000313" key="4">
    <source>
        <dbReference type="Proteomes" id="UP001549110"/>
    </source>
</evidence>
<feature type="region of interest" description="Disordered" evidence="2">
    <location>
        <begin position="405"/>
        <end position="430"/>
    </location>
</feature>
<dbReference type="InterPro" id="IPR008910">
    <property type="entry name" value="MSC_TM_helix"/>
</dbReference>